<feature type="transmembrane region" description="Helical" evidence="1">
    <location>
        <begin position="151"/>
        <end position="169"/>
    </location>
</feature>
<name>A0A3A8EDH6_9GAMM</name>
<feature type="transmembrane region" description="Helical" evidence="1">
    <location>
        <begin position="318"/>
        <end position="334"/>
    </location>
</feature>
<dbReference type="Proteomes" id="UP000269001">
    <property type="component" value="Unassembled WGS sequence"/>
</dbReference>
<evidence type="ECO:0000313" key="2">
    <source>
        <dbReference type="EMBL" id="RKG32168.1"/>
    </source>
</evidence>
<comment type="caution">
    <text evidence="2">The sequence shown here is derived from an EMBL/GenBank/DDBJ whole genome shotgun (WGS) entry which is preliminary data.</text>
</comment>
<feature type="transmembrane region" description="Helical" evidence="1">
    <location>
        <begin position="282"/>
        <end position="306"/>
    </location>
</feature>
<keyword evidence="1" id="KW-0472">Membrane</keyword>
<evidence type="ECO:0000313" key="3">
    <source>
        <dbReference type="Proteomes" id="UP000269001"/>
    </source>
</evidence>
<keyword evidence="1" id="KW-1133">Transmembrane helix</keyword>
<dbReference type="Pfam" id="PF06772">
    <property type="entry name" value="LtrA"/>
    <property type="match status" value="1"/>
</dbReference>
<feature type="transmembrane region" description="Helical" evidence="1">
    <location>
        <begin position="243"/>
        <end position="262"/>
    </location>
</feature>
<reference evidence="2 3" key="1">
    <citation type="submission" date="2018-09" db="EMBL/GenBank/DDBJ databases">
        <title>The draft genome of Acinetobacter spp. strains.</title>
        <authorList>
            <person name="Qin J."/>
            <person name="Feng Y."/>
            <person name="Zong Z."/>
        </authorList>
    </citation>
    <scope>NUCLEOTIDE SEQUENCE [LARGE SCALE GENOMIC DNA]</scope>
    <source>
        <strain evidence="2 3">WCHAc060096</strain>
    </source>
</reference>
<organism evidence="2 3">
    <name type="scientific">Acinetobacter guerrae</name>
    <dbReference type="NCBI Taxonomy" id="1843371"/>
    <lineage>
        <taxon>Bacteria</taxon>
        <taxon>Pseudomonadati</taxon>
        <taxon>Pseudomonadota</taxon>
        <taxon>Gammaproteobacteria</taxon>
        <taxon>Moraxellales</taxon>
        <taxon>Moraxellaceae</taxon>
        <taxon>Acinetobacter</taxon>
    </lineage>
</organism>
<accession>A0A3A8EDH6</accession>
<keyword evidence="3" id="KW-1185">Reference proteome</keyword>
<dbReference type="RefSeq" id="WP_120370764.1">
    <property type="nucleotide sequence ID" value="NZ_BKYM01000015.1"/>
</dbReference>
<gene>
    <name evidence="2" type="ORF">D7V21_12320</name>
</gene>
<dbReference type="PANTHER" id="PTHR36840">
    <property type="entry name" value="BLL5714 PROTEIN"/>
    <property type="match status" value="1"/>
</dbReference>
<protein>
    <submittedName>
        <fullName evidence="2">Low temperature requirement protein A</fullName>
    </submittedName>
</protein>
<proteinExistence type="predicted"/>
<feature type="transmembrane region" description="Helical" evidence="1">
    <location>
        <begin position="91"/>
        <end position="110"/>
    </location>
</feature>
<dbReference type="EMBL" id="RAXU01000016">
    <property type="protein sequence ID" value="RKG32168.1"/>
    <property type="molecule type" value="Genomic_DNA"/>
</dbReference>
<feature type="transmembrane region" description="Helical" evidence="1">
    <location>
        <begin position="346"/>
        <end position="378"/>
    </location>
</feature>
<dbReference type="AlphaFoldDB" id="A0A3A8EDH6"/>
<evidence type="ECO:0000256" key="1">
    <source>
        <dbReference type="SAM" id="Phobius"/>
    </source>
</evidence>
<feature type="transmembrane region" description="Helical" evidence="1">
    <location>
        <begin position="122"/>
        <end position="139"/>
    </location>
</feature>
<dbReference type="InterPro" id="IPR010640">
    <property type="entry name" value="Low_temperature_requirement_A"/>
</dbReference>
<keyword evidence="1" id="KW-0812">Transmembrane</keyword>
<sequence length="397" mass="45612">MSLFETFKHLALRPVAARDPHENHRVATPLELLFDLIFVVAIAEAGQQLHHAIIENHLWSALPYYFMVFFALWWAWMNFTWFASAYDNDDVFYRLMTFVQIVGSLVMAAGIPDVFHHHDFDIIIIGYVIMRLALVSQWFRAARHDPAHRTVALRYGFGIIFVQIGWLFFHFSPINFTFELFLLLLVLELSVPIFAEWGNPTSWHPHHIAERYSLLTIIVLGESVVACYKAIQDDLATHIVHPDIILLMVGGLMMMFTMWWAYFDRDAHHLLKSSKHAFLWGYGHYFIFISVAAVGAALAAAVDVALGRSEISPQFMQYTVAVTLLGYTTSLWLLNEFAYLSGFRRWLYPITALIIFCIPAISPNIGLGVFLMAIVYALRLIFSKCYLEDRSSKPQSH</sequence>
<feature type="transmembrane region" description="Helical" evidence="1">
    <location>
        <begin position="58"/>
        <end position="76"/>
    </location>
</feature>
<dbReference type="PANTHER" id="PTHR36840:SF1">
    <property type="entry name" value="BLL5714 PROTEIN"/>
    <property type="match status" value="1"/>
</dbReference>